<keyword evidence="4" id="KW-1185">Reference proteome</keyword>
<keyword evidence="1 2" id="KW-1015">Disulfide bond</keyword>
<evidence type="ECO:0000256" key="1">
    <source>
        <dbReference type="ARBA" id="ARBA00023157"/>
    </source>
</evidence>
<dbReference type="RefSeq" id="XP_056549203.1">
    <property type="nucleotide sequence ID" value="XM_056705305.1"/>
</dbReference>
<name>A0A9W9UTS4_9EURO</name>
<keyword evidence="2" id="KW-0964">Secreted</keyword>
<keyword evidence="2" id="KW-0134">Cell wall</keyword>
<dbReference type="Proteomes" id="UP001147782">
    <property type="component" value="Unassembled WGS sequence"/>
</dbReference>
<comment type="similarity">
    <text evidence="2">Belongs to the fungal hydrophobin family.</text>
</comment>
<sequence>MRFSLISVLSLVGAGMVSARPSEGSMLAMRDSTESKVKAADAALAGHKLENESEVSECIAPLLCCSSLTTPLDHIVDPILKDLGIDAAKIVGSIGLLCDPYTSACTSAPQCCTEANLLGGAVALGCSEYKEEEE</sequence>
<dbReference type="Pfam" id="PF01185">
    <property type="entry name" value="Hydrophobin"/>
    <property type="match status" value="1"/>
</dbReference>
<comment type="subcellular location">
    <subcellularLocation>
        <location evidence="2">Secreted</location>
        <location evidence="2">Cell wall</location>
    </subcellularLocation>
</comment>
<dbReference type="GO" id="GO:0005199">
    <property type="term" value="F:structural constituent of cell wall"/>
    <property type="evidence" value="ECO:0007669"/>
    <property type="project" value="InterPro"/>
</dbReference>
<feature type="chain" id="PRO_5041018793" description="Hydrophobin" evidence="2">
    <location>
        <begin position="20"/>
        <end position="134"/>
    </location>
</feature>
<protein>
    <recommendedName>
        <fullName evidence="2">Hydrophobin</fullName>
    </recommendedName>
</protein>
<reference evidence="3" key="1">
    <citation type="submission" date="2022-11" db="EMBL/GenBank/DDBJ databases">
        <authorList>
            <person name="Petersen C."/>
        </authorList>
    </citation>
    <scope>NUCLEOTIDE SEQUENCE</scope>
    <source>
        <strain evidence="3">IBT 29864</strain>
    </source>
</reference>
<dbReference type="InterPro" id="IPR001338">
    <property type="entry name" value="Class_I_Hydrophobin"/>
</dbReference>
<dbReference type="EMBL" id="JAPZBS010000010">
    <property type="protein sequence ID" value="KAJ5355180.1"/>
    <property type="molecule type" value="Genomic_DNA"/>
</dbReference>
<evidence type="ECO:0000313" key="3">
    <source>
        <dbReference type="EMBL" id="KAJ5355180.1"/>
    </source>
</evidence>
<dbReference type="GO" id="GO:0009277">
    <property type="term" value="C:fungal-type cell wall"/>
    <property type="evidence" value="ECO:0007669"/>
    <property type="project" value="InterPro"/>
</dbReference>
<reference evidence="3" key="2">
    <citation type="journal article" date="2023" name="IMA Fungus">
        <title>Comparative genomic study of the Penicillium genus elucidates a diverse pangenome and 15 lateral gene transfer events.</title>
        <authorList>
            <person name="Petersen C."/>
            <person name="Sorensen T."/>
            <person name="Nielsen M.R."/>
            <person name="Sondergaard T.E."/>
            <person name="Sorensen J.L."/>
            <person name="Fitzpatrick D.A."/>
            <person name="Frisvad J.C."/>
            <person name="Nielsen K.L."/>
        </authorList>
    </citation>
    <scope>NUCLEOTIDE SEQUENCE</scope>
    <source>
        <strain evidence="3">IBT 29864</strain>
    </source>
</reference>
<dbReference type="AlphaFoldDB" id="A0A9W9UTS4"/>
<gene>
    <name evidence="3" type="ORF">N7496_012392</name>
</gene>
<comment type="caution">
    <text evidence="3">The sequence shown here is derived from an EMBL/GenBank/DDBJ whole genome shotgun (WGS) entry which is preliminary data.</text>
</comment>
<dbReference type="GeneID" id="81444484"/>
<proteinExistence type="inferred from homology"/>
<evidence type="ECO:0000313" key="4">
    <source>
        <dbReference type="Proteomes" id="UP001147782"/>
    </source>
</evidence>
<dbReference type="OrthoDB" id="4225815at2759"/>
<evidence type="ECO:0000256" key="2">
    <source>
        <dbReference type="RuleBase" id="RU365009"/>
    </source>
</evidence>
<accession>A0A9W9UTS4</accession>
<dbReference type="CDD" id="cd23507">
    <property type="entry name" value="hydrophobin_I"/>
    <property type="match status" value="1"/>
</dbReference>
<organism evidence="3 4">
    <name type="scientific">Penicillium cataractarum</name>
    <dbReference type="NCBI Taxonomy" id="2100454"/>
    <lineage>
        <taxon>Eukaryota</taxon>
        <taxon>Fungi</taxon>
        <taxon>Dikarya</taxon>
        <taxon>Ascomycota</taxon>
        <taxon>Pezizomycotina</taxon>
        <taxon>Eurotiomycetes</taxon>
        <taxon>Eurotiomycetidae</taxon>
        <taxon>Eurotiales</taxon>
        <taxon>Aspergillaceae</taxon>
        <taxon>Penicillium</taxon>
    </lineage>
</organism>
<feature type="signal peptide" evidence="2">
    <location>
        <begin position="1"/>
        <end position="19"/>
    </location>
</feature>
<keyword evidence="2" id="KW-0732">Signal</keyword>